<comment type="caution">
    <text evidence="1">The sequence shown here is derived from an EMBL/GenBank/DDBJ whole genome shotgun (WGS) entry which is preliminary data.</text>
</comment>
<keyword evidence="2" id="KW-1185">Reference proteome</keyword>
<accession>A0ABR7GDW6</accession>
<proteinExistence type="predicted"/>
<gene>
    <name evidence="1" type="ORF">H8R94_03260</name>
</gene>
<sequence length="64" mass="7262">MNVFFAQALKQIIVPTYENVLAVFIAQCQKDLSALGEVFEMRNGKENRDHCSVLHAVENNQELP</sequence>
<dbReference type="EMBL" id="JACOPG010000001">
    <property type="protein sequence ID" value="MBC5685642.1"/>
    <property type="molecule type" value="Genomic_DNA"/>
</dbReference>
<reference evidence="1 2" key="1">
    <citation type="submission" date="2020-08" db="EMBL/GenBank/DDBJ databases">
        <title>Genome public.</title>
        <authorList>
            <person name="Liu C."/>
            <person name="Sun Q."/>
        </authorList>
    </citation>
    <scope>NUCLEOTIDE SEQUENCE [LARGE SCALE GENOMIC DNA]</scope>
    <source>
        <strain evidence="1 2">NSJ-9</strain>
    </source>
</reference>
<evidence type="ECO:0000313" key="1">
    <source>
        <dbReference type="EMBL" id="MBC5685642.1"/>
    </source>
</evidence>
<evidence type="ECO:0000313" key="2">
    <source>
        <dbReference type="Proteomes" id="UP000643810"/>
    </source>
</evidence>
<dbReference type="RefSeq" id="WP_186853877.1">
    <property type="nucleotide sequence ID" value="NZ_JACOPG010000001.1"/>
</dbReference>
<protein>
    <submittedName>
        <fullName evidence="1">Uncharacterized protein</fullName>
    </submittedName>
</protein>
<name>A0ABR7GDW6_9FIRM</name>
<organism evidence="1 2">
    <name type="scientific">Roseburia lenta</name>
    <dbReference type="NCBI Taxonomy" id="2763061"/>
    <lineage>
        <taxon>Bacteria</taxon>
        <taxon>Bacillati</taxon>
        <taxon>Bacillota</taxon>
        <taxon>Clostridia</taxon>
        <taxon>Lachnospirales</taxon>
        <taxon>Lachnospiraceae</taxon>
        <taxon>Roseburia</taxon>
    </lineage>
</organism>
<dbReference type="Proteomes" id="UP000643810">
    <property type="component" value="Unassembled WGS sequence"/>
</dbReference>